<proteinExistence type="predicted"/>
<comment type="caution">
    <text evidence="2">The sequence shown here is derived from an EMBL/GenBank/DDBJ whole genome shotgun (WGS) entry which is preliminary data.</text>
</comment>
<dbReference type="EMBL" id="PTJC01000007">
    <property type="protein sequence ID" value="PPK84734.1"/>
    <property type="molecule type" value="Genomic_DNA"/>
</dbReference>
<protein>
    <submittedName>
        <fullName evidence="2">Uncharacterized protein (DUF2141 family)</fullName>
    </submittedName>
</protein>
<organism evidence="2 3">
    <name type="scientific">Neolewinella xylanilytica</name>
    <dbReference type="NCBI Taxonomy" id="1514080"/>
    <lineage>
        <taxon>Bacteria</taxon>
        <taxon>Pseudomonadati</taxon>
        <taxon>Bacteroidota</taxon>
        <taxon>Saprospiria</taxon>
        <taxon>Saprospirales</taxon>
        <taxon>Lewinellaceae</taxon>
        <taxon>Neolewinella</taxon>
    </lineage>
</organism>
<evidence type="ECO:0000313" key="2">
    <source>
        <dbReference type="EMBL" id="PPK84734.1"/>
    </source>
</evidence>
<evidence type="ECO:0000313" key="3">
    <source>
        <dbReference type="Proteomes" id="UP000237662"/>
    </source>
</evidence>
<dbReference type="AlphaFoldDB" id="A0A2S6I186"/>
<accession>A0A2S6I186</accession>
<name>A0A2S6I186_9BACT</name>
<keyword evidence="1" id="KW-0732">Signal</keyword>
<feature type="signal peptide" evidence="1">
    <location>
        <begin position="1"/>
        <end position="15"/>
    </location>
</feature>
<dbReference type="Pfam" id="PF09912">
    <property type="entry name" value="DUF2141"/>
    <property type="match status" value="1"/>
</dbReference>
<keyword evidence="3" id="KW-1185">Reference proteome</keyword>
<reference evidence="2 3" key="1">
    <citation type="submission" date="2018-02" db="EMBL/GenBank/DDBJ databases">
        <title>Genomic Encyclopedia of Archaeal and Bacterial Type Strains, Phase II (KMG-II): from individual species to whole genera.</title>
        <authorList>
            <person name="Goeker M."/>
        </authorList>
    </citation>
    <scope>NUCLEOTIDE SEQUENCE [LARGE SCALE GENOMIC DNA]</scope>
    <source>
        <strain evidence="2 3">DSM 29526</strain>
    </source>
</reference>
<evidence type="ECO:0000256" key="1">
    <source>
        <dbReference type="SAM" id="SignalP"/>
    </source>
</evidence>
<sequence>MISLYALLLTLLNCAAPQTLNVEVLVPATGGAIYLAAYDTPEAFDEKEEVSRIIRPATAASQRAELSLEVPAAGEYVIAAFQDLNGNGKLDTNLFGVPTEPYGFAKTPPTKWRAPSFEEIATQVAEGDQLKIELKSWDQY</sequence>
<gene>
    <name evidence="2" type="ORF">CLV84_3897</name>
</gene>
<feature type="chain" id="PRO_5015428883" evidence="1">
    <location>
        <begin position="16"/>
        <end position="140"/>
    </location>
</feature>
<dbReference type="RefSeq" id="WP_170067782.1">
    <property type="nucleotide sequence ID" value="NZ_PTJC01000007.1"/>
</dbReference>
<dbReference type="Proteomes" id="UP000237662">
    <property type="component" value="Unassembled WGS sequence"/>
</dbReference>
<dbReference type="InterPro" id="IPR018673">
    <property type="entry name" value="DUF2141"/>
</dbReference>